<evidence type="ECO:0000313" key="7">
    <source>
        <dbReference type="Proteomes" id="UP000283063"/>
    </source>
</evidence>
<dbReference type="NCBIfam" id="TIGR01372">
    <property type="entry name" value="soxA"/>
    <property type="match status" value="1"/>
</dbReference>
<dbReference type="InterPro" id="IPR041117">
    <property type="entry name" value="SoxA_A3"/>
</dbReference>
<dbReference type="InterPro" id="IPR023753">
    <property type="entry name" value="FAD/NAD-binding_dom"/>
</dbReference>
<dbReference type="Pfam" id="PF13510">
    <property type="entry name" value="Fer2_4"/>
    <property type="match status" value="1"/>
</dbReference>
<dbReference type="RefSeq" id="WP_127751215.1">
    <property type="nucleotide sequence ID" value="NZ_CP033221.1"/>
</dbReference>
<evidence type="ECO:0000313" key="6">
    <source>
        <dbReference type="EMBL" id="AZV80712.1"/>
    </source>
</evidence>
<dbReference type="Pfam" id="PF01571">
    <property type="entry name" value="GCV_T"/>
    <property type="match status" value="1"/>
</dbReference>
<protein>
    <submittedName>
        <fullName evidence="6">Sarcosine oxidase subunit alpha family protein</fullName>
    </submittedName>
</protein>
<keyword evidence="6" id="KW-0614">Plasmid</keyword>
<dbReference type="GO" id="GO:0008115">
    <property type="term" value="F:sarcosine oxidase activity"/>
    <property type="evidence" value="ECO:0007669"/>
    <property type="project" value="InterPro"/>
</dbReference>
<dbReference type="AlphaFoldDB" id="A0A3T0N9S1"/>
<dbReference type="OrthoDB" id="5287468at2"/>
<dbReference type="KEGG" id="sedi:EBB79_22415"/>
<dbReference type="InterPro" id="IPR029043">
    <property type="entry name" value="GcvT/YgfZ_C"/>
</dbReference>
<dbReference type="SUPFAM" id="SSF103025">
    <property type="entry name" value="Folate-binding domain"/>
    <property type="match status" value="1"/>
</dbReference>
<evidence type="ECO:0000259" key="3">
    <source>
        <dbReference type="Pfam" id="PF01571"/>
    </source>
</evidence>
<keyword evidence="2" id="KW-0560">Oxidoreductase</keyword>
<dbReference type="PANTHER" id="PTHR43757">
    <property type="entry name" value="AMINOMETHYLTRANSFERASE"/>
    <property type="match status" value="1"/>
</dbReference>
<dbReference type="InterPro" id="IPR042204">
    <property type="entry name" value="2Fe-2S-bd_N"/>
</dbReference>
<dbReference type="PRINTS" id="PR00368">
    <property type="entry name" value="FADPNR"/>
</dbReference>
<dbReference type="EMBL" id="CP033221">
    <property type="protein sequence ID" value="AZV80712.1"/>
    <property type="molecule type" value="Genomic_DNA"/>
</dbReference>
<organism evidence="6 7">
    <name type="scientific">Parasedimentitalea marina</name>
    <dbReference type="NCBI Taxonomy" id="2483033"/>
    <lineage>
        <taxon>Bacteria</taxon>
        <taxon>Pseudomonadati</taxon>
        <taxon>Pseudomonadota</taxon>
        <taxon>Alphaproteobacteria</taxon>
        <taxon>Rhodobacterales</taxon>
        <taxon>Paracoccaceae</taxon>
        <taxon>Parasedimentitalea</taxon>
    </lineage>
</organism>
<accession>A0A3T0N9S1</accession>
<geneLocation type="plasmid" evidence="6 7">
    <name>pW43B</name>
</geneLocation>
<evidence type="ECO:0000256" key="1">
    <source>
        <dbReference type="ARBA" id="ARBA00008609"/>
    </source>
</evidence>
<dbReference type="Pfam" id="PF07992">
    <property type="entry name" value="Pyr_redox_2"/>
    <property type="match status" value="1"/>
</dbReference>
<dbReference type="Proteomes" id="UP000283063">
    <property type="component" value="Plasmid pW43B"/>
</dbReference>
<sequence>MTGTRLNSGGRIDRSRPLRFTWDGRSYQGYAGDTLASALMAGGEVILGRSFKYHRPRGIMSAGVEESGAIVTLDTGDRVEPNAKATMVELFDGLTANGQNAWPNVRNDVGSALGLFGRFFSAGFYYKTFMGLPPFEWGRGTGIWMQYEKLIRKAAGMGEAARVADPDTYDHVHAFCDILVVGSGPAGRSAALQAAKLGKDVILVEQDFELGGDLLNQRDPMSEAQRQEQVAALEVAGVRIMTRTTAFGLYDYGTAGLLQRVTDHLAVKPDHSPRQRFWTVRAGATILATGALERTLAFENNDRPGVMTSAAARSYLNRFGVLPGQNIVLSTNNDSAYVTAAELAQAGAKVTLVDLRAEISPNLSAQMKSAGVEVKTGLAPLKALGKKSVTGVQLARPQDDSWTAAETLPCDLLLVSAGWSPVVNLLSHRGAKPVWDHTLACFLPAPCSENVTMAGAAAGHWNTTDCAASGVAAAHLATGQKADEIALAGWETPIKPVYEVRLADKTTKSFVDLQHDVTSSDIRLAHQEGFVSVEHLKRYTTLGMATDQGKVGNIIGLALMAEALGKDIPAVGTTRFRPPYTPVAIGALAGRNTGSHFKVLRRTPLHDWNLRHGATMTDAGLWHRPWYFARKGESFNETYVREATTVRDTLGICDVSSLGKIAVQGPDASEFLNRIYSNAFAKLAVGKARYGIMLRDDGMVMDDGTTWRLSENDFLLTTTTTGAGKVMVWLEELLQLRWPELKVHVSSVSDQWAGVSVAGPKTRAAIAACVEDPEVISAENLPFMGVRETRLKGGIKCLIARISFSGELAYEVYVHANNGEAMMDLLWATSEPLGGCLYGLEALGTLRIEKGHVTGAELDGRVTIDDAGLGKMASPKKSFIGSALRKRPALERSDRPQLVGIFPKDRSESFNGGALLCNPGEISGFGEGWITAVTHSPALGHWIGIGFISGGHDAWQGKLVTATDPVRKGDVTVEIVSPHMFDPKGERMHG</sequence>
<evidence type="ECO:0000259" key="5">
    <source>
        <dbReference type="Pfam" id="PF17806"/>
    </source>
</evidence>
<dbReference type="Gene3D" id="3.10.20.440">
    <property type="entry name" value="2Fe-2S iron-sulphur cluster binding domain, sarcosine oxidase, alpha subunit, N-terminal domain"/>
    <property type="match status" value="1"/>
</dbReference>
<reference evidence="6 7" key="1">
    <citation type="submission" date="2018-10" db="EMBL/GenBank/DDBJ databases">
        <title>Parasedimentitalea marina sp. nov., a psychrophilic bacterium isolated from deep seawater of the New Britain Trench.</title>
        <authorList>
            <person name="Cao J."/>
        </authorList>
    </citation>
    <scope>NUCLEOTIDE SEQUENCE [LARGE SCALE GENOMIC DNA]</scope>
    <source>
        <strain evidence="6 7">W43</strain>
        <plasmid evidence="6 7">pW43B</plasmid>
    </source>
</reference>
<dbReference type="InterPro" id="IPR028896">
    <property type="entry name" value="GcvT/YgfZ/DmdA"/>
</dbReference>
<dbReference type="InterPro" id="IPR027266">
    <property type="entry name" value="TrmE/GcvT-like"/>
</dbReference>
<dbReference type="Gene3D" id="3.30.1360.120">
    <property type="entry name" value="Probable tRNA modification gtpase trme, domain 1"/>
    <property type="match status" value="1"/>
</dbReference>
<feature type="domain" description="SoxA A3" evidence="5">
    <location>
        <begin position="507"/>
        <end position="591"/>
    </location>
</feature>
<dbReference type="InterPro" id="IPR006277">
    <property type="entry name" value="Sarcosine_oxidase_asu"/>
</dbReference>
<gene>
    <name evidence="6" type="ORF">EBB79_22415</name>
</gene>
<dbReference type="Gene3D" id="3.50.50.60">
    <property type="entry name" value="FAD/NAD(P)-binding domain"/>
    <property type="match status" value="2"/>
</dbReference>
<dbReference type="Pfam" id="PF17806">
    <property type="entry name" value="SO_alpha_A3"/>
    <property type="match status" value="1"/>
</dbReference>
<dbReference type="PRINTS" id="PR00411">
    <property type="entry name" value="PNDRDTASEI"/>
</dbReference>
<dbReference type="SUPFAM" id="SSF101790">
    <property type="entry name" value="Aminomethyltransferase beta-barrel domain"/>
    <property type="match status" value="1"/>
</dbReference>
<comment type="similarity">
    <text evidence="1">Belongs to the GcvT family.</text>
</comment>
<dbReference type="InterPro" id="IPR006222">
    <property type="entry name" value="GCVT_N"/>
</dbReference>
<name>A0A3T0N9S1_9RHOB</name>
<dbReference type="PANTHER" id="PTHR43757:SF2">
    <property type="entry name" value="AMINOMETHYLTRANSFERASE, MITOCHONDRIAL"/>
    <property type="match status" value="1"/>
</dbReference>
<proteinExistence type="inferred from homology"/>
<evidence type="ECO:0000259" key="4">
    <source>
        <dbReference type="Pfam" id="PF07992"/>
    </source>
</evidence>
<evidence type="ECO:0000256" key="2">
    <source>
        <dbReference type="ARBA" id="ARBA00023002"/>
    </source>
</evidence>
<dbReference type="InterPro" id="IPR036188">
    <property type="entry name" value="FAD/NAD-bd_sf"/>
</dbReference>
<dbReference type="GO" id="GO:0046653">
    <property type="term" value="P:tetrahydrofolate metabolic process"/>
    <property type="evidence" value="ECO:0007669"/>
    <property type="project" value="InterPro"/>
</dbReference>
<keyword evidence="7" id="KW-1185">Reference proteome</keyword>
<dbReference type="SUPFAM" id="SSF51905">
    <property type="entry name" value="FAD/NAD(P)-binding domain"/>
    <property type="match status" value="1"/>
</dbReference>
<feature type="domain" description="GCVT N-terminal" evidence="3">
    <location>
        <begin position="605"/>
        <end position="876"/>
    </location>
</feature>
<feature type="domain" description="FAD/NAD(P)-binding" evidence="4">
    <location>
        <begin position="177"/>
        <end position="430"/>
    </location>
</feature>